<organism evidence="2 3">
    <name type="scientific">Haemonchus contortus</name>
    <name type="common">Barber pole worm</name>
    <dbReference type="NCBI Taxonomy" id="6289"/>
    <lineage>
        <taxon>Eukaryota</taxon>
        <taxon>Metazoa</taxon>
        <taxon>Ecdysozoa</taxon>
        <taxon>Nematoda</taxon>
        <taxon>Chromadorea</taxon>
        <taxon>Rhabditida</taxon>
        <taxon>Rhabditina</taxon>
        <taxon>Rhabditomorpha</taxon>
        <taxon>Strongyloidea</taxon>
        <taxon>Trichostrongylidae</taxon>
        <taxon>Haemonchus</taxon>
    </lineage>
</organism>
<name>A0A7I4YET6_HAECO</name>
<dbReference type="WBParaSite" id="HCON_00091260-00001">
    <property type="protein sequence ID" value="HCON_00091260-00001"/>
    <property type="gene ID" value="HCON_00091260"/>
</dbReference>
<protein>
    <submittedName>
        <fullName evidence="3">DUF3444 domain-containing protein</fullName>
    </submittedName>
</protein>
<sequence length="201" mass="23210">MTPKRAAKEAASKKVKRSASPKADKKKSPSPSPNPSPSPENKGSVKKVKKKKSPIIDPSDSRKLKKKKDPPSEASESKKRKQNDLERLYREDHTFFKVIVGYFKARMGPRRTAEELHIGTHGMEWNEQMPSHLRWTWESPGGQFHNEIDHIILYRRFCLTDNAVVPKLYMESDHRLLRTRFCFSVRGERAMKFKKGAPRSP</sequence>
<reference evidence="3" key="1">
    <citation type="submission" date="2020-12" db="UniProtKB">
        <authorList>
            <consortium name="WormBaseParasite"/>
        </authorList>
    </citation>
    <scope>IDENTIFICATION</scope>
    <source>
        <strain evidence="3">MHco3</strain>
    </source>
</reference>
<evidence type="ECO:0000313" key="3">
    <source>
        <dbReference type="WBParaSite" id="HCON_00091260-00001"/>
    </source>
</evidence>
<keyword evidence="2" id="KW-1185">Reference proteome</keyword>
<proteinExistence type="predicted"/>
<feature type="compositionally biased region" description="Basic and acidic residues" evidence="1">
    <location>
        <begin position="69"/>
        <end position="85"/>
    </location>
</feature>
<accession>A0A7I4YET6</accession>
<evidence type="ECO:0000313" key="2">
    <source>
        <dbReference type="Proteomes" id="UP000025227"/>
    </source>
</evidence>
<dbReference type="Proteomes" id="UP000025227">
    <property type="component" value="Unplaced"/>
</dbReference>
<feature type="compositionally biased region" description="Basic residues" evidence="1">
    <location>
        <begin position="44"/>
        <end position="53"/>
    </location>
</feature>
<feature type="compositionally biased region" description="Basic and acidic residues" evidence="1">
    <location>
        <begin position="1"/>
        <end position="12"/>
    </location>
</feature>
<evidence type="ECO:0000256" key="1">
    <source>
        <dbReference type="SAM" id="MobiDB-lite"/>
    </source>
</evidence>
<feature type="region of interest" description="Disordered" evidence="1">
    <location>
        <begin position="1"/>
        <end position="85"/>
    </location>
</feature>
<dbReference type="AlphaFoldDB" id="A0A7I4YET6"/>